<evidence type="ECO:0000313" key="1">
    <source>
        <dbReference type="EMBL" id="PTQ46994.1"/>
    </source>
</evidence>
<dbReference type="Gramene" id="Mp7g14130.1">
    <property type="protein sequence ID" value="Mp7g14130.1.cds1"/>
    <property type="gene ID" value="Mp7g14130"/>
</dbReference>
<sequence length="81" mass="9585">MNVGTAVAAAVPRMRICPNTQQSRNNCLQYQLHKAFCLMTAEYSLRQNLIINGKLCPIYRMCFSICPRFIMFQYRRELWTF</sequence>
<keyword evidence="2" id="KW-1185">Reference proteome</keyword>
<dbReference type="EMBL" id="KZ772681">
    <property type="protein sequence ID" value="PTQ46994.1"/>
    <property type="molecule type" value="Genomic_DNA"/>
</dbReference>
<name>A0A2R6XLK9_MARPO</name>
<dbReference type="Proteomes" id="UP000244005">
    <property type="component" value="Unassembled WGS sequence"/>
</dbReference>
<accession>A0A2R6XLK9</accession>
<proteinExistence type="predicted"/>
<reference evidence="2" key="1">
    <citation type="journal article" date="2017" name="Cell">
        <title>Insights into land plant evolution garnered from the Marchantia polymorpha genome.</title>
        <authorList>
            <person name="Bowman J.L."/>
            <person name="Kohchi T."/>
            <person name="Yamato K.T."/>
            <person name="Jenkins J."/>
            <person name="Shu S."/>
            <person name="Ishizaki K."/>
            <person name="Yamaoka S."/>
            <person name="Nishihama R."/>
            <person name="Nakamura Y."/>
            <person name="Berger F."/>
            <person name="Adam C."/>
            <person name="Aki S.S."/>
            <person name="Althoff F."/>
            <person name="Araki T."/>
            <person name="Arteaga-Vazquez M.A."/>
            <person name="Balasubrmanian S."/>
            <person name="Barry K."/>
            <person name="Bauer D."/>
            <person name="Boehm C.R."/>
            <person name="Briginshaw L."/>
            <person name="Caballero-Perez J."/>
            <person name="Catarino B."/>
            <person name="Chen F."/>
            <person name="Chiyoda S."/>
            <person name="Chovatia M."/>
            <person name="Davies K.M."/>
            <person name="Delmans M."/>
            <person name="Demura T."/>
            <person name="Dierschke T."/>
            <person name="Dolan L."/>
            <person name="Dorantes-Acosta A.E."/>
            <person name="Eklund D.M."/>
            <person name="Florent S.N."/>
            <person name="Flores-Sandoval E."/>
            <person name="Fujiyama A."/>
            <person name="Fukuzawa H."/>
            <person name="Galik B."/>
            <person name="Grimanelli D."/>
            <person name="Grimwood J."/>
            <person name="Grossniklaus U."/>
            <person name="Hamada T."/>
            <person name="Haseloff J."/>
            <person name="Hetherington A.J."/>
            <person name="Higo A."/>
            <person name="Hirakawa Y."/>
            <person name="Hundley H.N."/>
            <person name="Ikeda Y."/>
            <person name="Inoue K."/>
            <person name="Inoue S.I."/>
            <person name="Ishida S."/>
            <person name="Jia Q."/>
            <person name="Kakita M."/>
            <person name="Kanazawa T."/>
            <person name="Kawai Y."/>
            <person name="Kawashima T."/>
            <person name="Kennedy M."/>
            <person name="Kinose K."/>
            <person name="Kinoshita T."/>
            <person name="Kohara Y."/>
            <person name="Koide E."/>
            <person name="Komatsu K."/>
            <person name="Kopischke S."/>
            <person name="Kubo M."/>
            <person name="Kyozuka J."/>
            <person name="Lagercrantz U."/>
            <person name="Lin S.S."/>
            <person name="Lindquist E."/>
            <person name="Lipzen A.M."/>
            <person name="Lu C.W."/>
            <person name="De Luna E."/>
            <person name="Martienssen R.A."/>
            <person name="Minamino N."/>
            <person name="Mizutani M."/>
            <person name="Mizutani M."/>
            <person name="Mochizuki N."/>
            <person name="Monte I."/>
            <person name="Mosher R."/>
            <person name="Nagasaki H."/>
            <person name="Nakagami H."/>
            <person name="Naramoto S."/>
            <person name="Nishitani K."/>
            <person name="Ohtani M."/>
            <person name="Okamoto T."/>
            <person name="Okumura M."/>
            <person name="Phillips J."/>
            <person name="Pollak B."/>
            <person name="Reinders A."/>
            <person name="Rovekamp M."/>
            <person name="Sano R."/>
            <person name="Sawa S."/>
            <person name="Schmid M.W."/>
            <person name="Shirakawa M."/>
            <person name="Solano R."/>
            <person name="Spunde A."/>
            <person name="Suetsugu N."/>
            <person name="Sugano S."/>
            <person name="Sugiyama A."/>
            <person name="Sun R."/>
            <person name="Suzuki Y."/>
            <person name="Takenaka M."/>
            <person name="Takezawa D."/>
            <person name="Tomogane H."/>
            <person name="Tsuzuki M."/>
            <person name="Ueda T."/>
            <person name="Umeda M."/>
            <person name="Ward J.M."/>
            <person name="Watanabe Y."/>
            <person name="Yazaki K."/>
            <person name="Yokoyama R."/>
            <person name="Yoshitake Y."/>
            <person name="Yotsui I."/>
            <person name="Zachgo S."/>
            <person name="Schmutz J."/>
        </authorList>
    </citation>
    <scope>NUCLEOTIDE SEQUENCE [LARGE SCALE GENOMIC DNA]</scope>
    <source>
        <strain evidence="2">Tak-1</strain>
    </source>
</reference>
<evidence type="ECO:0000313" key="2">
    <source>
        <dbReference type="Proteomes" id="UP000244005"/>
    </source>
</evidence>
<dbReference type="AlphaFoldDB" id="A0A2R6XLK9"/>
<gene>
    <name evidence="1" type="ORF">MARPO_0009s0098</name>
</gene>
<protein>
    <submittedName>
        <fullName evidence="1">Uncharacterized protein</fullName>
    </submittedName>
</protein>
<organism evidence="1 2">
    <name type="scientific">Marchantia polymorpha</name>
    <name type="common">Common liverwort</name>
    <name type="synonym">Marchantia aquatica</name>
    <dbReference type="NCBI Taxonomy" id="3197"/>
    <lineage>
        <taxon>Eukaryota</taxon>
        <taxon>Viridiplantae</taxon>
        <taxon>Streptophyta</taxon>
        <taxon>Embryophyta</taxon>
        <taxon>Marchantiophyta</taxon>
        <taxon>Marchantiopsida</taxon>
        <taxon>Marchantiidae</taxon>
        <taxon>Marchantiales</taxon>
        <taxon>Marchantiaceae</taxon>
        <taxon>Marchantia</taxon>
    </lineage>
</organism>